<feature type="domain" description="ABC transporter" evidence="13">
    <location>
        <begin position="345"/>
        <end position="578"/>
    </location>
</feature>
<evidence type="ECO:0000256" key="2">
    <source>
        <dbReference type="ARBA" id="ARBA00022448"/>
    </source>
</evidence>
<dbReference type="PROSITE" id="PS00211">
    <property type="entry name" value="ABC_TRANSPORTER_1"/>
    <property type="match status" value="1"/>
</dbReference>
<evidence type="ECO:0000256" key="3">
    <source>
        <dbReference type="ARBA" id="ARBA00022475"/>
    </source>
</evidence>
<feature type="region of interest" description="Disordered" evidence="11">
    <location>
        <begin position="324"/>
        <end position="346"/>
    </location>
</feature>
<dbReference type="InterPro" id="IPR036640">
    <property type="entry name" value="ABC1_TM_sf"/>
</dbReference>
<dbReference type="SUPFAM" id="SSF52540">
    <property type="entry name" value="P-loop containing nucleoside triphosphate hydrolases"/>
    <property type="match status" value="1"/>
</dbReference>
<accession>A0A7W8VBC1</accession>
<organism evidence="15 16">
    <name type="scientific">Nocardiopsis composta</name>
    <dbReference type="NCBI Taxonomy" id="157465"/>
    <lineage>
        <taxon>Bacteria</taxon>
        <taxon>Bacillati</taxon>
        <taxon>Actinomycetota</taxon>
        <taxon>Actinomycetes</taxon>
        <taxon>Streptosporangiales</taxon>
        <taxon>Nocardiopsidaceae</taxon>
        <taxon>Nocardiopsis</taxon>
    </lineage>
</organism>
<feature type="transmembrane region" description="Helical" evidence="12">
    <location>
        <begin position="29"/>
        <end position="48"/>
    </location>
</feature>
<keyword evidence="2" id="KW-0813">Transport</keyword>
<evidence type="ECO:0000313" key="16">
    <source>
        <dbReference type="Proteomes" id="UP000572635"/>
    </source>
</evidence>
<dbReference type="AlphaFoldDB" id="A0A7W8VBC1"/>
<evidence type="ECO:0000256" key="7">
    <source>
        <dbReference type="ARBA" id="ARBA00022840"/>
    </source>
</evidence>
<dbReference type="GO" id="GO:0016887">
    <property type="term" value="F:ATP hydrolysis activity"/>
    <property type="evidence" value="ECO:0007669"/>
    <property type="project" value="InterPro"/>
</dbReference>
<dbReference type="SUPFAM" id="SSF90123">
    <property type="entry name" value="ABC transporter transmembrane region"/>
    <property type="match status" value="1"/>
</dbReference>
<dbReference type="Proteomes" id="UP000572635">
    <property type="component" value="Unassembled WGS sequence"/>
</dbReference>
<feature type="region of interest" description="Disordered" evidence="11">
    <location>
        <begin position="691"/>
        <end position="710"/>
    </location>
</feature>
<dbReference type="InterPro" id="IPR003593">
    <property type="entry name" value="AAA+_ATPase"/>
</dbReference>
<keyword evidence="9 12" id="KW-0472">Membrane</keyword>
<evidence type="ECO:0000256" key="6">
    <source>
        <dbReference type="ARBA" id="ARBA00022741"/>
    </source>
</evidence>
<dbReference type="SMART" id="SM00382">
    <property type="entry name" value="AAA"/>
    <property type="match status" value="1"/>
</dbReference>
<keyword evidence="5 12" id="KW-0812">Transmembrane</keyword>
<dbReference type="Pfam" id="PF00005">
    <property type="entry name" value="ABC_tran"/>
    <property type="match status" value="1"/>
</dbReference>
<dbReference type="Pfam" id="PF00664">
    <property type="entry name" value="ABC_membrane"/>
    <property type="match status" value="1"/>
</dbReference>
<protein>
    <submittedName>
        <fullName evidence="15">ATP-binding cassette subfamily B protein</fullName>
    </submittedName>
</protein>
<evidence type="ECO:0000256" key="4">
    <source>
        <dbReference type="ARBA" id="ARBA00022519"/>
    </source>
</evidence>
<dbReference type="PANTHER" id="PTHR43394:SF1">
    <property type="entry name" value="ATP-BINDING CASSETTE SUB-FAMILY B MEMBER 10, MITOCHONDRIAL"/>
    <property type="match status" value="1"/>
</dbReference>
<dbReference type="InterPro" id="IPR003439">
    <property type="entry name" value="ABC_transporter-like_ATP-bd"/>
</dbReference>
<dbReference type="PANTHER" id="PTHR43394">
    <property type="entry name" value="ATP-DEPENDENT PERMEASE MDL1, MITOCHONDRIAL"/>
    <property type="match status" value="1"/>
</dbReference>
<proteinExistence type="inferred from homology"/>
<dbReference type="PROSITE" id="PS50929">
    <property type="entry name" value="ABC_TM1F"/>
    <property type="match status" value="1"/>
</dbReference>
<dbReference type="GO" id="GO:0005886">
    <property type="term" value="C:plasma membrane"/>
    <property type="evidence" value="ECO:0007669"/>
    <property type="project" value="UniProtKB-SubCell"/>
</dbReference>
<gene>
    <name evidence="15" type="ORF">HDA36_000071</name>
</gene>
<keyword evidence="16" id="KW-1185">Reference proteome</keyword>
<evidence type="ECO:0000256" key="5">
    <source>
        <dbReference type="ARBA" id="ARBA00022692"/>
    </source>
</evidence>
<keyword evidence="3" id="KW-1003">Cell membrane</keyword>
<comment type="subcellular location">
    <subcellularLocation>
        <location evidence="1">Cell inner membrane</location>
        <topology evidence="1">Multi-pass membrane protein</topology>
    </subcellularLocation>
</comment>
<feature type="transmembrane region" description="Helical" evidence="12">
    <location>
        <begin position="68"/>
        <end position="89"/>
    </location>
</feature>
<evidence type="ECO:0000256" key="1">
    <source>
        <dbReference type="ARBA" id="ARBA00004429"/>
    </source>
</evidence>
<evidence type="ECO:0000256" key="12">
    <source>
        <dbReference type="SAM" id="Phobius"/>
    </source>
</evidence>
<sequence length="710" mass="76103">MRQETTGPPVPRRSDLGELWRHLRPHWRAMLAGAALGLVGNAVALAQPMAAKQVIEAVGGGGIDLGPVVLLAALVVLGGILAAGGAYLLERMAARVVRRVRGQMVRHLVRLRVEAVDRPGDLISRVTADTTLLSRVATRAVADSANAVLMIVGAVALMAVLDAVLLAITVLVFAVILGVAATAMPRIARAQEKVQRSVGDIGSGLERMLGAFRTMKASGTEEAESGRIDRAAERAMHDAVTTAKWTAVARVAAGLATQTAFLAVLGVGGARVAAGDLEVSSLIAFLLYLFNMAQPLGALVQGATELQGGLAAVRRIREVEDLPVEEASSGAAGARRPRPEGPASGSFEDVRFGYGAEPVLDGVSFEFQAGSVVAIVGESGGGKTTAFSLLERFYDPDGGVVRLDGADLREWPLDRLRAQIGYVEQDAPMLQGTLRENLLYSAPESRDDELWEVLEKTRLAEMVAALPQGVETPVGHRGTNLSGGQKQRIAIARALLRRPRLLLLDEATSQLDAANEKALRETIAEVAGETTVLLIAHRLSTVVDADEVLVFERGRIRARGTHGELIAGDEVYRRFAGAHSEKGFPCHRESELESASAASSRRPPEACSSPFRCRSSKTWQSTSAWSVMSRWAWPRRSTGTPVFLGSLRALCGCAWLPWSSPPAPSDSRRASLCVYRPRSARRWLRTARGRRVGRGMSFPSRPRVRGPRTE</sequence>
<dbReference type="InterPro" id="IPR039421">
    <property type="entry name" value="Type_1_exporter"/>
</dbReference>
<dbReference type="InterPro" id="IPR011527">
    <property type="entry name" value="ABC1_TM_dom"/>
</dbReference>
<dbReference type="Gene3D" id="1.20.1560.10">
    <property type="entry name" value="ABC transporter type 1, transmembrane domain"/>
    <property type="match status" value="1"/>
</dbReference>
<evidence type="ECO:0000256" key="10">
    <source>
        <dbReference type="ARBA" id="ARBA00023455"/>
    </source>
</evidence>
<dbReference type="InterPro" id="IPR027417">
    <property type="entry name" value="P-loop_NTPase"/>
</dbReference>
<keyword evidence="7 15" id="KW-0067">ATP-binding</keyword>
<evidence type="ECO:0000259" key="13">
    <source>
        <dbReference type="PROSITE" id="PS50893"/>
    </source>
</evidence>
<dbReference type="GO" id="GO:0005524">
    <property type="term" value="F:ATP binding"/>
    <property type="evidence" value="ECO:0007669"/>
    <property type="project" value="UniProtKB-KW"/>
</dbReference>
<feature type="compositionally biased region" description="Low complexity" evidence="11">
    <location>
        <begin position="325"/>
        <end position="334"/>
    </location>
</feature>
<evidence type="ECO:0000256" key="9">
    <source>
        <dbReference type="ARBA" id="ARBA00023136"/>
    </source>
</evidence>
<keyword evidence="8 12" id="KW-1133">Transmembrane helix</keyword>
<dbReference type="FunFam" id="3.40.50.300:FF:000221">
    <property type="entry name" value="Multidrug ABC transporter ATP-binding protein"/>
    <property type="match status" value="1"/>
</dbReference>
<evidence type="ECO:0000313" key="15">
    <source>
        <dbReference type="EMBL" id="MBB5429987.1"/>
    </source>
</evidence>
<evidence type="ECO:0000256" key="8">
    <source>
        <dbReference type="ARBA" id="ARBA00022989"/>
    </source>
</evidence>
<dbReference type="GO" id="GO:0015421">
    <property type="term" value="F:ABC-type oligopeptide transporter activity"/>
    <property type="evidence" value="ECO:0007669"/>
    <property type="project" value="TreeGrafter"/>
</dbReference>
<dbReference type="PROSITE" id="PS50893">
    <property type="entry name" value="ABC_TRANSPORTER_2"/>
    <property type="match status" value="1"/>
</dbReference>
<feature type="transmembrane region" description="Helical" evidence="12">
    <location>
        <begin position="148"/>
        <end position="181"/>
    </location>
</feature>
<dbReference type="CDD" id="cd18551">
    <property type="entry name" value="ABC_6TM_LmrA_like"/>
    <property type="match status" value="1"/>
</dbReference>
<keyword evidence="6" id="KW-0547">Nucleotide-binding</keyword>
<dbReference type="InterPro" id="IPR017871">
    <property type="entry name" value="ABC_transporter-like_CS"/>
</dbReference>
<feature type="domain" description="ABC transmembrane type-1" evidence="14">
    <location>
        <begin position="31"/>
        <end position="308"/>
    </location>
</feature>
<dbReference type="EMBL" id="JACHDB010000001">
    <property type="protein sequence ID" value="MBB5429987.1"/>
    <property type="molecule type" value="Genomic_DNA"/>
</dbReference>
<name>A0A7W8VBC1_9ACTN</name>
<reference evidence="15 16" key="1">
    <citation type="submission" date="2020-08" db="EMBL/GenBank/DDBJ databases">
        <title>Sequencing the genomes of 1000 actinobacteria strains.</title>
        <authorList>
            <person name="Klenk H.-P."/>
        </authorList>
    </citation>
    <scope>NUCLEOTIDE SEQUENCE [LARGE SCALE GENOMIC DNA]</scope>
    <source>
        <strain evidence="15 16">DSM 44551</strain>
    </source>
</reference>
<keyword evidence="4" id="KW-0997">Cell inner membrane</keyword>
<comment type="similarity">
    <text evidence="10">Belongs to the ABC transporter superfamily. Siderophore-Fe(3+) uptake transporter (SIUT) (TC 3.A.1.21) family.</text>
</comment>
<comment type="caution">
    <text evidence="15">The sequence shown here is derived from an EMBL/GenBank/DDBJ whole genome shotgun (WGS) entry which is preliminary data.</text>
</comment>
<dbReference type="Gene3D" id="3.40.50.300">
    <property type="entry name" value="P-loop containing nucleotide triphosphate hydrolases"/>
    <property type="match status" value="1"/>
</dbReference>
<evidence type="ECO:0000256" key="11">
    <source>
        <dbReference type="SAM" id="MobiDB-lite"/>
    </source>
</evidence>
<evidence type="ECO:0000259" key="14">
    <source>
        <dbReference type="PROSITE" id="PS50929"/>
    </source>
</evidence>